<dbReference type="RefSeq" id="WP_063601102.1">
    <property type="nucleotide sequence ID" value="NZ_LITQ01000015.1"/>
</dbReference>
<name>A0A166SYF8_9CLOT</name>
<accession>A0A166SYF8</accession>
<evidence type="ECO:0000313" key="4">
    <source>
        <dbReference type="EMBL" id="OBR90510.1"/>
    </source>
</evidence>
<feature type="domain" description="HTH cro/C1-type" evidence="2">
    <location>
        <begin position="7"/>
        <end position="71"/>
    </location>
</feature>
<dbReference type="CDD" id="cd00093">
    <property type="entry name" value="HTH_XRE"/>
    <property type="match status" value="1"/>
</dbReference>
<reference evidence="3 5" key="1">
    <citation type="journal article" date="2015" name="Biotechnol. Bioeng.">
        <title>Genome sequence and phenotypic characterization of Caulobacter segnis.</title>
        <authorList>
            <person name="Patel S."/>
            <person name="Fletcher B."/>
            <person name="Scott D.C."/>
            <person name="Ely B."/>
        </authorList>
    </citation>
    <scope>NUCLEOTIDE SEQUENCE [LARGE SCALE GENOMIC DNA]</scope>
    <source>
        <strain evidence="3 5">PS02</strain>
    </source>
</reference>
<dbReference type="PANTHER" id="PTHR46558:SF11">
    <property type="entry name" value="HTH-TYPE TRANSCRIPTIONAL REGULATOR XRE"/>
    <property type="match status" value="1"/>
</dbReference>
<evidence type="ECO:0000313" key="6">
    <source>
        <dbReference type="Proteomes" id="UP000093694"/>
    </source>
</evidence>
<keyword evidence="1" id="KW-0238">DNA-binding</keyword>
<dbReference type="SUPFAM" id="SSF47413">
    <property type="entry name" value="lambda repressor-like DNA-binding domains"/>
    <property type="match status" value="1"/>
</dbReference>
<dbReference type="Pfam" id="PF01381">
    <property type="entry name" value="HTH_3"/>
    <property type="match status" value="1"/>
</dbReference>
<dbReference type="InterPro" id="IPR010982">
    <property type="entry name" value="Lambda_DNA-bd_dom_sf"/>
</dbReference>
<dbReference type="Proteomes" id="UP000093694">
    <property type="component" value="Unassembled WGS sequence"/>
</dbReference>
<sequence length="267" mass="31270">MEFKDRLKQLRESKGLTQKELADELNKLNTDLSNNSKIYTQTISYWENGRDPSIGMLIKIAQYFDVPTDYLLGKTDSVSIDEINFEYFSKYLSKQNIEKLIKNYPDNMKKAVYFLLSNYTSNIFMNFDNEKKQYEINLDFLYLITKAVDILKSFYDEMENKVLCYNTESSLQDVKYIDSISRDTLKDINKLKSLTKIGLDSIVDKLEDLVLFFDDPSNIKLKDEILDYTSTNDLNKNYFSKYLKKSFADLVDDVLNASKYTGNSRNK</sequence>
<dbReference type="EMBL" id="LROR01000095">
    <property type="protein sequence ID" value="OBR90510.1"/>
    <property type="molecule type" value="Genomic_DNA"/>
</dbReference>
<evidence type="ECO:0000313" key="3">
    <source>
        <dbReference type="EMBL" id="OAA92948.1"/>
    </source>
</evidence>
<dbReference type="EMBL" id="LITQ01000015">
    <property type="protein sequence ID" value="OAA92948.1"/>
    <property type="molecule type" value="Genomic_DNA"/>
</dbReference>
<dbReference type="AlphaFoldDB" id="A0A166SYF8"/>
<dbReference type="SMART" id="SM00530">
    <property type="entry name" value="HTH_XRE"/>
    <property type="match status" value="1"/>
</dbReference>
<gene>
    <name evidence="3" type="primary">immR_1</name>
    <name evidence="4" type="synonym">immR_4</name>
    <name evidence="4" type="ORF">CLCOS_40700</name>
    <name evidence="3" type="ORF">WX73_00264</name>
</gene>
<evidence type="ECO:0000313" key="5">
    <source>
        <dbReference type="Proteomes" id="UP000077384"/>
    </source>
</evidence>
<evidence type="ECO:0000259" key="2">
    <source>
        <dbReference type="PROSITE" id="PS50943"/>
    </source>
</evidence>
<proteinExistence type="predicted"/>
<keyword evidence="6" id="KW-1185">Reference proteome</keyword>
<protein>
    <submittedName>
        <fullName evidence="3">HTH-type transcriptional regulator ImmR</fullName>
    </submittedName>
</protein>
<organism evidence="3 5">
    <name type="scientific">Clostridium coskatii</name>
    <dbReference type="NCBI Taxonomy" id="1705578"/>
    <lineage>
        <taxon>Bacteria</taxon>
        <taxon>Bacillati</taxon>
        <taxon>Bacillota</taxon>
        <taxon>Clostridia</taxon>
        <taxon>Eubacteriales</taxon>
        <taxon>Clostridiaceae</taxon>
        <taxon>Clostridium</taxon>
    </lineage>
</organism>
<dbReference type="Gene3D" id="1.10.260.40">
    <property type="entry name" value="lambda repressor-like DNA-binding domains"/>
    <property type="match status" value="1"/>
</dbReference>
<evidence type="ECO:0000256" key="1">
    <source>
        <dbReference type="ARBA" id="ARBA00023125"/>
    </source>
</evidence>
<dbReference type="PROSITE" id="PS50943">
    <property type="entry name" value="HTH_CROC1"/>
    <property type="match status" value="1"/>
</dbReference>
<comment type="caution">
    <text evidence="3">The sequence shown here is derived from an EMBL/GenBank/DDBJ whole genome shotgun (WGS) entry which is preliminary data.</text>
</comment>
<reference evidence="4 6" key="2">
    <citation type="journal article" date="2016" name="Front. Microbiol.">
        <title>Industrial Acetogenic Biocatalysts: A Comparative Metabolic and Genomic Analysis.</title>
        <authorList>
            <person name="Bengelsdorf F."/>
            <person name="Poehlein A."/>
            <person name="Sonja S."/>
            <person name="Erz C."/>
            <person name="Hummel T."/>
            <person name="Hoffmeister S."/>
            <person name="Daniel R."/>
            <person name="Durre P."/>
        </authorList>
    </citation>
    <scope>NUCLEOTIDE SEQUENCE [LARGE SCALE GENOMIC DNA]</scope>
    <source>
        <strain evidence="4 6">PTA-10522</strain>
    </source>
</reference>
<dbReference type="PATRIC" id="fig|1705578.3.peg.648"/>
<dbReference type="GO" id="GO:0003677">
    <property type="term" value="F:DNA binding"/>
    <property type="evidence" value="ECO:0007669"/>
    <property type="project" value="UniProtKB-KW"/>
</dbReference>
<dbReference type="PANTHER" id="PTHR46558">
    <property type="entry name" value="TRACRIPTIONAL REGULATORY PROTEIN-RELATED-RELATED"/>
    <property type="match status" value="1"/>
</dbReference>
<dbReference type="Proteomes" id="UP000077384">
    <property type="component" value="Unassembled WGS sequence"/>
</dbReference>
<dbReference type="InterPro" id="IPR001387">
    <property type="entry name" value="Cro/C1-type_HTH"/>
</dbReference>